<dbReference type="STRING" id="207949.RED65_00355"/>
<evidence type="ECO:0000313" key="1">
    <source>
        <dbReference type="EMBL" id="EAT13165.1"/>
    </source>
</evidence>
<dbReference type="RefSeq" id="WP_007017551.1">
    <property type="nucleotide sequence ID" value="NZ_CH724114.1"/>
</dbReference>
<sequence length="253" mass="29731">MIRLDRFALIIVIFLLSACSTKLLQAPPPLNDQQQNKVIALQIRETVAQGSWLMQKQKTQEYLKQHHNLPWWQDDLVDVELKKASLAKQLQTLSEQAYETRQYSLARLSHEQALELNPEVKQHKNWLDMSKRLNLQQRGKLQSEIRSYSKQLSQAIEQQAFSEIHRLRQSILARAYKDRELNRLMRAGLELIQDQAQKKDEQGDQAYRIGEIELAIELWAEAKQWHPSPGLIDEKLTRAQKVLRKLDKIRQIQ</sequence>
<proteinExistence type="predicted"/>
<accession>Q1N5B8</accession>
<reference evidence="1 2" key="1">
    <citation type="submission" date="2006-03" db="EMBL/GenBank/DDBJ databases">
        <authorList>
            <person name="Pinhassi J."/>
            <person name="Pedros-Alio C."/>
            <person name="Ferriera S."/>
            <person name="Johnson J."/>
            <person name="Kravitz S."/>
            <person name="Halpern A."/>
            <person name="Remington K."/>
            <person name="Beeson K."/>
            <person name="Tran B."/>
            <person name="Rogers Y.-H."/>
            <person name="Friedman R."/>
            <person name="Venter J.C."/>
        </authorList>
    </citation>
    <scope>NUCLEOTIDE SEQUENCE [LARGE SCALE GENOMIC DNA]</scope>
    <source>
        <strain evidence="1 2">RED65</strain>
    </source>
</reference>
<name>Q1N5B8_9GAMM</name>
<dbReference type="EMBL" id="AAQH01000002">
    <property type="protein sequence ID" value="EAT13165.1"/>
    <property type="molecule type" value="Genomic_DNA"/>
</dbReference>
<evidence type="ECO:0008006" key="3">
    <source>
        <dbReference type="Google" id="ProtNLM"/>
    </source>
</evidence>
<dbReference type="PROSITE" id="PS51257">
    <property type="entry name" value="PROKAR_LIPOPROTEIN"/>
    <property type="match status" value="1"/>
</dbReference>
<keyword evidence="2" id="KW-1185">Reference proteome</keyword>
<protein>
    <recommendedName>
        <fullName evidence="3">Lipoprotein</fullName>
    </recommendedName>
</protein>
<comment type="caution">
    <text evidence="1">The sequence shown here is derived from an EMBL/GenBank/DDBJ whole genome shotgun (WGS) entry which is preliminary data.</text>
</comment>
<dbReference type="HOGENOM" id="CLU_1096957_0_0_6"/>
<dbReference type="Proteomes" id="UP000004263">
    <property type="component" value="Unassembled WGS sequence"/>
</dbReference>
<organism evidence="1 2">
    <name type="scientific">Bermanella marisrubri</name>
    <dbReference type="NCBI Taxonomy" id="207949"/>
    <lineage>
        <taxon>Bacteria</taxon>
        <taxon>Pseudomonadati</taxon>
        <taxon>Pseudomonadota</taxon>
        <taxon>Gammaproteobacteria</taxon>
        <taxon>Oceanospirillales</taxon>
        <taxon>Oceanospirillaceae</taxon>
        <taxon>Bermanella</taxon>
    </lineage>
</organism>
<evidence type="ECO:0000313" key="2">
    <source>
        <dbReference type="Proteomes" id="UP000004263"/>
    </source>
</evidence>
<gene>
    <name evidence="1" type="ORF">RED65_00355</name>
</gene>
<dbReference type="AlphaFoldDB" id="Q1N5B8"/>